<comment type="catalytic activity">
    <reaction evidence="26">
        <text>[GlcNAc-(1-&gt;4)-Mur2Ac(oyl-L-Ala-gamma-D-Glu-L-Lys-D-Ala-D-Ala)](n)-di-trans,octa-cis-undecaprenyl diphosphate + beta-D-GlcNAc-(1-&gt;4)-Mur2Ac(oyl-L-Ala-gamma-D-Glu-L-Lys-D-Ala-D-Ala)-di-trans,octa-cis-undecaprenyl diphosphate = [GlcNAc-(1-&gt;4)-Mur2Ac(oyl-L-Ala-gamma-D-Glu-L-Lys-D-Ala-D-Ala)](n+1)-di-trans,octa-cis-undecaprenyl diphosphate + di-trans,octa-cis-undecaprenyl diphosphate + H(+)</text>
        <dbReference type="Rhea" id="RHEA:23708"/>
        <dbReference type="Rhea" id="RHEA-COMP:9602"/>
        <dbReference type="Rhea" id="RHEA-COMP:9603"/>
        <dbReference type="ChEBI" id="CHEBI:15378"/>
        <dbReference type="ChEBI" id="CHEBI:58405"/>
        <dbReference type="ChEBI" id="CHEBI:60033"/>
        <dbReference type="ChEBI" id="CHEBI:78435"/>
        <dbReference type="EC" id="2.4.99.28"/>
    </reaction>
</comment>
<evidence type="ECO:0000256" key="25">
    <source>
        <dbReference type="ARBA" id="ARBA00044770"/>
    </source>
</evidence>
<dbReference type="EC" id="3.4.16.4" evidence="6"/>
<evidence type="ECO:0000256" key="16">
    <source>
        <dbReference type="ARBA" id="ARBA00022960"/>
    </source>
</evidence>
<dbReference type="GO" id="GO:0030288">
    <property type="term" value="C:outer membrane-bounded periplasmic space"/>
    <property type="evidence" value="ECO:0007669"/>
    <property type="project" value="TreeGrafter"/>
</dbReference>
<dbReference type="Gene3D" id="1.10.3810.10">
    <property type="entry name" value="Biosynthetic peptidoglycan transglycosylase-like"/>
    <property type="match status" value="1"/>
</dbReference>
<feature type="domain" description="Penicillin-binding protein OB-like" evidence="32">
    <location>
        <begin position="320"/>
        <end position="427"/>
    </location>
</feature>
<evidence type="ECO:0000256" key="15">
    <source>
        <dbReference type="ARBA" id="ARBA00022801"/>
    </source>
</evidence>
<dbReference type="GO" id="GO:0008658">
    <property type="term" value="F:penicillin binding"/>
    <property type="evidence" value="ECO:0007669"/>
    <property type="project" value="InterPro"/>
</dbReference>
<evidence type="ECO:0000256" key="27">
    <source>
        <dbReference type="ARBA" id="ARBA00060592"/>
    </source>
</evidence>
<evidence type="ECO:0000256" key="19">
    <source>
        <dbReference type="ARBA" id="ARBA00022989"/>
    </source>
</evidence>
<feature type="domain" description="Glycosyl transferase family 51" evidence="31">
    <location>
        <begin position="59"/>
        <end position="233"/>
    </location>
</feature>
<evidence type="ECO:0000256" key="17">
    <source>
        <dbReference type="ARBA" id="ARBA00022968"/>
    </source>
</evidence>
<dbReference type="RefSeq" id="WP_076465332.1">
    <property type="nucleotide sequence ID" value="NZ_FTMN01000010.1"/>
</dbReference>
<evidence type="ECO:0000256" key="13">
    <source>
        <dbReference type="ARBA" id="ARBA00022679"/>
    </source>
</evidence>
<name>A0A1N6WEF8_9GAMM</name>
<dbReference type="Proteomes" id="UP000186895">
    <property type="component" value="Unassembled WGS sequence"/>
</dbReference>
<evidence type="ECO:0000256" key="18">
    <source>
        <dbReference type="ARBA" id="ARBA00022984"/>
    </source>
</evidence>
<keyword evidence="14 29" id="KW-0812">Transmembrane</keyword>
<evidence type="ECO:0000256" key="24">
    <source>
        <dbReference type="ARBA" id="ARBA00034000"/>
    </source>
</evidence>
<dbReference type="GO" id="GO:0008360">
    <property type="term" value="P:regulation of cell shape"/>
    <property type="evidence" value="ECO:0007669"/>
    <property type="project" value="UniProtKB-KW"/>
</dbReference>
<dbReference type="GO" id="GO:0008955">
    <property type="term" value="F:peptidoglycan glycosyltransferase activity"/>
    <property type="evidence" value="ECO:0007669"/>
    <property type="project" value="UniProtKB-EC"/>
</dbReference>
<dbReference type="Pfam" id="PF00905">
    <property type="entry name" value="Transpeptidase"/>
    <property type="match status" value="1"/>
</dbReference>
<evidence type="ECO:0000256" key="6">
    <source>
        <dbReference type="ARBA" id="ARBA00012448"/>
    </source>
</evidence>
<keyword evidence="21" id="KW-0046">Antibiotic resistance</keyword>
<proteinExistence type="inferred from homology"/>
<keyword evidence="8" id="KW-1003">Cell membrane</keyword>
<protein>
    <recommendedName>
        <fullName evidence="7">Penicillin-binding protein 1A</fullName>
        <ecNumber evidence="25">2.4.99.28</ecNumber>
        <ecNumber evidence="6">3.4.16.4</ecNumber>
    </recommendedName>
</protein>
<comment type="subcellular location">
    <subcellularLocation>
        <location evidence="2">Cell inner membrane</location>
        <topology evidence="2">Single-pass type II membrane protein</topology>
    </subcellularLocation>
</comment>
<dbReference type="SUPFAM" id="SSF53955">
    <property type="entry name" value="Lysozyme-like"/>
    <property type="match status" value="1"/>
</dbReference>
<keyword evidence="18" id="KW-0573">Peptidoglycan synthesis</keyword>
<dbReference type="GO" id="GO:0006508">
    <property type="term" value="P:proteolysis"/>
    <property type="evidence" value="ECO:0007669"/>
    <property type="project" value="UniProtKB-KW"/>
</dbReference>
<dbReference type="Pfam" id="PF17092">
    <property type="entry name" value="PCB_OB"/>
    <property type="match status" value="1"/>
</dbReference>
<keyword evidence="16" id="KW-0133">Cell shape</keyword>
<keyword evidence="9" id="KW-0997">Cell inner membrane</keyword>
<dbReference type="GO" id="GO:0009252">
    <property type="term" value="P:peptidoglycan biosynthetic process"/>
    <property type="evidence" value="ECO:0007669"/>
    <property type="project" value="UniProtKB-UniPathway"/>
</dbReference>
<evidence type="ECO:0000256" key="21">
    <source>
        <dbReference type="ARBA" id="ARBA00023251"/>
    </source>
</evidence>
<evidence type="ECO:0000256" key="26">
    <source>
        <dbReference type="ARBA" id="ARBA00049902"/>
    </source>
</evidence>
<dbReference type="InterPro" id="IPR031376">
    <property type="entry name" value="PCB_OB"/>
</dbReference>
<dbReference type="UniPathway" id="UPA00219"/>
<dbReference type="EC" id="2.4.99.28" evidence="25"/>
<accession>A0A1N6WEF8</accession>
<keyword evidence="11" id="KW-0645">Protease</keyword>
<evidence type="ECO:0000256" key="29">
    <source>
        <dbReference type="SAM" id="Phobius"/>
    </source>
</evidence>
<sequence length="828" mass="91685">MRILKRLFKWLATLSLIGVFLGVVALSGAYLYFSPEMPDVQTLRQVKFQTPLRIYSSDDKLIAEFGEKKRAPVSFEQIPDDFIKALQAAEDARFFDHFGIDIRGLTRAAFQLASTGRIQSGGSTITMQVAKNFFLTREQTFKRKFVEILLSLQIERELDKQEIMELYVNKIYLGHRSYGIQAAANTYYGKNINELSLAELAMIAGLPKAPSAFNPITNPERAKERRDWILGRMLKLGYIDTAAHDVAIETPVHARYHRSDIELNAPYIAEVVRQQLFDLYGEDLYTDGYRVWTTVNSRMQAEATAAVRRGLLDYTERHGYRGAEASIDIEALSPADQLNALQNHTAYAGLEPALVLAVDAEGADLLLRDETEVRLDWAGIKWARPFRSIHWTGPAPKTPADVVSAGDVIRVMNDAEGNLKLTQLPEVQGALAALAPQDGAVRALVGGFSFYHNKFNRATQAYRQPGSNIKPFLYTAALENGFTPASIINDAPVVFHDVSLEGAWRPENDNGEFNGPTRLREALYRSRNLVSIRLMRALGIEQARQFMLRFGFEPDRFPANLSLSLGSASATPLQVVTGYAALANGGFRVEPYLISHITDAEGKMLLKANPLQACSECEGDTGEQGTTTAAVPIAAEPTPAEPQAAEGEIAVTSILQPADAPQHPRYAERIISPRNAFLMYDIMNDVINRGTGRRALALKRSDLAGKTGTTNEQKDVWFSGFNTELVATTWVGFDQPSPLGRGEYGSSRALPIWIDFMEDALEGVPENRPSAPAGVVRIRIDPASGKRAYSGQENAIYEYFRTEDVPTETARSPEQQMQAPATEAIFSY</sequence>
<comment type="similarity">
    <text evidence="5">In the N-terminal section; belongs to the glycosyltransferase 51 family.</text>
</comment>
<comment type="pathway">
    <text evidence="27">Glycan biosynthesis.</text>
</comment>
<evidence type="ECO:0000256" key="3">
    <source>
        <dbReference type="ARBA" id="ARBA00004752"/>
    </source>
</evidence>
<dbReference type="AlphaFoldDB" id="A0A1N6WEF8"/>
<evidence type="ECO:0000313" key="34">
    <source>
        <dbReference type="Proteomes" id="UP000186895"/>
    </source>
</evidence>
<keyword evidence="13" id="KW-0808">Transferase</keyword>
<evidence type="ECO:0000256" key="7">
    <source>
        <dbReference type="ARBA" id="ARBA00018638"/>
    </source>
</evidence>
<evidence type="ECO:0000256" key="9">
    <source>
        <dbReference type="ARBA" id="ARBA00022519"/>
    </source>
</evidence>
<keyword evidence="12" id="KW-0328">Glycosyltransferase</keyword>
<evidence type="ECO:0000256" key="1">
    <source>
        <dbReference type="ARBA" id="ARBA00002624"/>
    </source>
</evidence>
<evidence type="ECO:0000259" key="32">
    <source>
        <dbReference type="Pfam" id="PF17092"/>
    </source>
</evidence>
<feature type="transmembrane region" description="Helical" evidence="29">
    <location>
        <begin position="7"/>
        <end position="33"/>
    </location>
</feature>
<dbReference type="EMBL" id="FTMN01000010">
    <property type="protein sequence ID" value="SIQ88365.1"/>
    <property type="molecule type" value="Genomic_DNA"/>
</dbReference>
<evidence type="ECO:0000256" key="22">
    <source>
        <dbReference type="ARBA" id="ARBA00023268"/>
    </source>
</evidence>
<dbReference type="PANTHER" id="PTHR32282">
    <property type="entry name" value="BINDING PROTEIN TRANSPEPTIDASE, PUTATIVE-RELATED"/>
    <property type="match status" value="1"/>
</dbReference>
<keyword evidence="17" id="KW-0735">Signal-anchor</keyword>
<evidence type="ECO:0000259" key="31">
    <source>
        <dbReference type="Pfam" id="PF00912"/>
    </source>
</evidence>
<keyword evidence="20 29" id="KW-0472">Membrane</keyword>
<dbReference type="STRING" id="49186.SAMN05421647_110105"/>
<dbReference type="InterPro" id="IPR050396">
    <property type="entry name" value="Glycosyltr_51/Transpeptidase"/>
</dbReference>
<dbReference type="NCBIfam" id="TIGR02074">
    <property type="entry name" value="PBP_1a_fam"/>
    <property type="match status" value="1"/>
</dbReference>
<gene>
    <name evidence="33" type="ORF">SAMN05421647_110105</name>
</gene>
<evidence type="ECO:0000256" key="2">
    <source>
        <dbReference type="ARBA" id="ARBA00004249"/>
    </source>
</evidence>
<feature type="domain" description="Penicillin-binding protein transpeptidase" evidence="30">
    <location>
        <begin position="430"/>
        <end position="722"/>
    </location>
</feature>
<dbReference type="InterPro" id="IPR023346">
    <property type="entry name" value="Lysozyme-like_dom_sf"/>
</dbReference>
<evidence type="ECO:0000259" key="30">
    <source>
        <dbReference type="Pfam" id="PF00905"/>
    </source>
</evidence>
<evidence type="ECO:0000256" key="12">
    <source>
        <dbReference type="ARBA" id="ARBA00022676"/>
    </source>
</evidence>
<feature type="compositionally biased region" description="Polar residues" evidence="28">
    <location>
        <begin position="809"/>
        <end position="819"/>
    </location>
</feature>
<keyword evidence="15" id="KW-0378">Hydrolase</keyword>
<evidence type="ECO:0000256" key="4">
    <source>
        <dbReference type="ARBA" id="ARBA00007090"/>
    </source>
</evidence>
<evidence type="ECO:0000313" key="33">
    <source>
        <dbReference type="EMBL" id="SIQ88365.1"/>
    </source>
</evidence>
<reference evidence="34" key="1">
    <citation type="submission" date="2017-01" db="EMBL/GenBank/DDBJ databases">
        <authorList>
            <person name="Varghese N."/>
            <person name="Submissions S."/>
        </authorList>
    </citation>
    <scope>NUCLEOTIDE SEQUENCE [LARGE SCALE GENOMIC DNA]</scope>
    <source>
        <strain evidence="34">DSM 7027</strain>
    </source>
</reference>
<dbReference type="InterPro" id="IPR001264">
    <property type="entry name" value="Glyco_trans_51"/>
</dbReference>
<organism evidence="33 34">
    <name type="scientific">Marinobacterium stanieri</name>
    <dbReference type="NCBI Taxonomy" id="49186"/>
    <lineage>
        <taxon>Bacteria</taxon>
        <taxon>Pseudomonadati</taxon>
        <taxon>Pseudomonadota</taxon>
        <taxon>Gammaproteobacteria</taxon>
        <taxon>Oceanospirillales</taxon>
        <taxon>Oceanospirillaceae</taxon>
        <taxon>Marinobacterium</taxon>
    </lineage>
</organism>
<keyword evidence="10" id="KW-0121">Carboxypeptidase</keyword>
<keyword evidence="22" id="KW-0511">Multifunctional enzyme</keyword>
<keyword evidence="19 29" id="KW-1133">Transmembrane helix</keyword>
<dbReference type="InterPro" id="IPR036950">
    <property type="entry name" value="PBP_transglycosylase"/>
</dbReference>
<dbReference type="GO" id="GO:0046677">
    <property type="term" value="P:response to antibiotic"/>
    <property type="evidence" value="ECO:0007669"/>
    <property type="project" value="UniProtKB-KW"/>
</dbReference>
<comment type="pathway">
    <text evidence="3">Cell wall biogenesis; peptidoglycan biosynthesis.</text>
</comment>
<dbReference type="eggNOG" id="COG5009">
    <property type="taxonomic scope" value="Bacteria"/>
</dbReference>
<dbReference type="GO" id="GO:0005886">
    <property type="term" value="C:plasma membrane"/>
    <property type="evidence" value="ECO:0007669"/>
    <property type="project" value="UniProtKB-SubCell"/>
</dbReference>
<evidence type="ECO:0000256" key="5">
    <source>
        <dbReference type="ARBA" id="ARBA00007739"/>
    </source>
</evidence>
<dbReference type="GO" id="GO:0071555">
    <property type="term" value="P:cell wall organization"/>
    <property type="evidence" value="ECO:0007669"/>
    <property type="project" value="UniProtKB-KW"/>
</dbReference>
<evidence type="ECO:0000256" key="11">
    <source>
        <dbReference type="ARBA" id="ARBA00022670"/>
    </source>
</evidence>
<evidence type="ECO:0000256" key="10">
    <source>
        <dbReference type="ARBA" id="ARBA00022645"/>
    </source>
</evidence>
<evidence type="ECO:0000256" key="8">
    <source>
        <dbReference type="ARBA" id="ARBA00022475"/>
    </source>
</evidence>
<keyword evidence="34" id="KW-1185">Reference proteome</keyword>
<dbReference type="Pfam" id="PF00912">
    <property type="entry name" value="Transgly"/>
    <property type="match status" value="1"/>
</dbReference>
<evidence type="ECO:0000256" key="28">
    <source>
        <dbReference type="SAM" id="MobiDB-lite"/>
    </source>
</evidence>
<evidence type="ECO:0000256" key="23">
    <source>
        <dbReference type="ARBA" id="ARBA00023316"/>
    </source>
</evidence>
<comment type="function">
    <text evidence="1">Cell wall formation. Synthesis of cross-linked peptidoglycan from the lipid intermediates. The enzyme has a penicillin-insensitive transglycosylase N-terminal domain (formation of linear glycan strands) and a penicillin-sensitive transpeptidase C-terminal domain (cross-linking of the peptide subunits).</text>
</comment>
<evidence type="ECO:0000256" key="20">
    <source>
        <dbReference type="ARBA" id="ARBA00023136"/>
    </source>
</evidence>
<dbReference type="Gene3D" id="3.40.710.10">
    <property type="entry name" value="DD-peptidase/beta-lactamase superfamily"/>
    <property type="match status" value="2"/>
</dbReference>
<dbReference type="PANTHER" id="PTHR32282:SF27">
    <property type="entry name" value="PENICILLIN-BINDING PROTEIN 1A"/>
    <property type="match status" value="1"/>
</dbReference>
<evidence type="ECO:0000256" key="14">
    <source>
        <dbReference type="ARBA" id="ARBA00022692"/>
    </source>
</evidence>
<comment type="similarity">
    <text evidence="4">In the C-terminal section; belongs to the transpeptidase family.</text>
</comment>
<dbReference type="GO" id="GO:0009002">
    <property type="term" value="F:serine-type D-Ala-D-Ala carboxypeptidase activity"/>
    <property type="evidence" value="ECO:0007669"/>
    <property type="project" value="UniProtKB-EC"/>
</dbReference>
<feature type="region of interest" description="Disordered" evidence="28">
    <location>
        <begin position="809"/>
        <end position="828"/>
    </location>
</feature>
<keyword evidence="23" id="KW-0961">Cell wall biogenesis/degradation</keyword>
<dbReference type="InterPro" id="IPR001460">
    <property type="entry name" value="PCN-bd_Tpept"/>
</dbReference>
<dbReference type="SUPFAM" id="SSF56601">
    <property type="entry name" value="beta-lactamase/transpeptidase-like"/>
    <property type="match status" value="1"/>
</dbReference>
<dbReference type="InterPro" id="IPR012338">
    <property type="entry name" value="Beta-lactam/transpept-like"/>
</dbReference>
<dbReference type="FunFam" id="1.10.3810.10:FF:000003">
    <property type="entry name" value="Penicillin-binding protein 1a"/>
    <property type="match status" value="1"/>
</dbReference>
<comment type="catalytic activity">
    <reaction evidence="24">
        <text>Preferential cleavage: (Ac)2-L-Lys-D-Ala-|-D-Ala. Also transpeptidation of peptidyl-alanyl moieties that are N-acyl substituents of D-alanine.</text>
        <dbReference type="EC" id="3.4.16.4"/>
    </reaction>
</comment>